<evidence type="ECO:0008006" key="3">
    <source>
        <dbReference type="Google" id="ProtNLM"/>
    </source>
</evidence>
<dbReference type="EMBL" id="QAOH01000006">
    <property type="protein sequence ID" value="PTQ72506.1"/>
    <property type="molecule type" value="Genomic_DNA"/>
</dbReference>
<dbReference type="AlphaFoldDB" id="A0A2T5HLU0"/>
<name>A0A2T5HLU0_9RHOB</name>
<dbReference type="Gene3D" id="2.130.10.10">
    <property type="entry name" value="YVTN repeat-like/Quinoprotein amine dehydrogenase"/>
    <property type="match status" value="1"/>
</dbReference>
<proteinExistence type="predicted"/>
<sequence length="346" mass="38382">MKGENFARWQVLAQNALDFEELDAAGAILVPRMSDDIAAELTRLGRTEDIRLSPSGRRMAVAGYLANSCLLFECDWGDEAQPVLTLMGATEISSPDLAEPHGFDFIGEDLLIVGNRRGGLTLFDLPAARMGVHRCVARPRRKIVRASLRRQLRAPGSVVVSDVQDDTVEVIACNNYRHRLSRHRFSRRWRLPSRNGIAYAAGMNVPDGIALSPDRRFLAVSSHGTHEVLIYPYDRRNDPKRPPVGRLGGMCYPHGLRFSPDGTRLYVADAGAPLIHVFDAAEANWSIEAEPVQRFCPVTEAEFRAGHVNEAEGGMKGMELACHGRLLLATCEETPLRVFDLEKLPF</sequence>
<comment type="caution">
    <text evidence="1">The sequence shown here is derived from an EMBL/GenBank/DDBJ whole genome shotgun (WGS) entry which is preliminary data.</text>
</comment>
<gene>
    <name evidence="1" type="ORF">C8N42_10615</name>
</gene>
<evidence type="ECO:0000313" key="2">
    <source>
        <dbReference type="Proteomes" id="UP000244077"/>
    </source>
</evidence>
<accession>A0A2T5HLU0</accession>
<dbReference type="RefSeq" id="WP_107816273.1">
    <property type="nucleotide sequence ID" value="NZ_QAOH01000006.1"/>
</dbReference>
<dbReference type="InterPro" id="IPR015943">
    <property type="entry name" value="WD40/YVTN_repeat-like_dom_sf"/>
</dbReference>
<reference evidence="1 2" key="1">
    <citation type="submission" date="2018-04" db="EMBL/GenBank/DDBJ databases">
        <title>Genomic Encyclopedia of Archaeal and Bacterial Type Strains, Phase II (KMG-II): from individual species to whole genera.</title>
        <authorList>
            <person name="Goeker M."/>
        </authorList>
    </citation>
    <scope>NUCLEOTIDE SEQUENCE [LARGE SCALE GENOMIC DNA]</scope>
    <source>
        <strain evidence="1 2">DSM 100434</strain>
    </source>
</reference>
<evidence type="ECO:0000313" key="1">
    <source>
        <dbReference type="EMBL" id="PTQ72506.1"/>
    </source>
</evidence>
<organism evidence="1 2">
    <name type="scientific">Celeribacter persicus</name>
    <dbReference type="NCBI Taxonomy" id="1651082"/>
    <lineage>
        <taxon>Bacteria</taxon>
        <taxon>Pseudomonadati</taxon>
        <taxon>Pseudomonadota</taxon>
        <taxon>Alphaproteobacteria</taxon>
        <taxon>Rhodobacterales</taxon>
        <taxon>Roseobacteraceae</taxon>
        <taxon>Celeribacter</taxon>
    </lineage>
</organism>
<protein>
    <recommendedName>
        <fullName evidence="3">Lactonase family protein with 7-bladed beta-propeller</fullName>
    </recommendedName>
</protein>
<dbReference type="Proteomes" id="UP000244077">
    <property type="component" value="Unassembled WGS sequence"/>
</dbReference>
<dbReference type="SUPFAM" id="SSF75011">
    <property type="entry name" value="3-carboxy-cis,cis-mucoante lactonizing enzyme"/>
    <property type="match status" value="1"/>
</dbReference>
<dbReference type="OrthoDB" id="145213at2"/>
<keyword evidence="2" id="KW-1185">Reference proteome</keyword>